<dbReference type="AlphaFoldDB" id="A0ABD2IFM2"/>
<evidence type="ECO:0000256" key="1">
    <source>
        <dbReference type="ARBA" id="ARBA00004540"/>
    </source>
</evidence>
<evidence type="ECO:0000256" key="10">
    <source>
        <dbReference type="ARBA" id="ARBA00033467"/>
    </source>
</evidence>
<dbReference type="EMBL" id="JBICCN010000309">
    <property type="protein sequence ID" value="KAL3078924.1"/>
    <property type="molecule type" value="Genomic_DNA"/>
</dbReference>
<evidence type="ECO:0000256" key="7">
    <source>
        <dbReference type="ARBA" id="ARBA00022824"/>
    </source>
</evidence>
<dbReference type="GO" id="GO:0005789">
    <property type="term" value="C:endoplasmic reticulum membrane"/>
    <property type="evidence" value="ECO:0007669"/>
    <property type="project" value="UniProtKB-SubCell"/>
</dbReference>
<evidence type="ECO:0000256" key="3">
    <source>
        <dbReference type="ARBA" id="ARBA00004649"/>
    </source>
</evidence>
<evidence type="ECO:0000313" key="13">
    <source>
        <dbReference type="Proteomes" id="UP001620645"/>
    </source>
</evidence>
<evidence type="ECO:0000256" key="2">
    <source>
        <dbReference type="ARBA" id="ARBA00004586"/>
    </source>
</evidence>
<keyword evidence="8 11" id="KW-1133">Transmembrane helix</keyword>
<evidence type="ECO:0000256" key="6">
    <source>
        <dbReference type="ARBA" id="ARBA00022692"/>
    </source>
</evidence>
<keyword evidence="13" id="KW-1185">Reference proteome</keyword>
<dbReference type="PANTHER" id="PTHR10868:SF1">
    <property type="entry name" value="SIGMA NON-OPIOID INTRACELLULAR RECEPTOR 1"/>
    <property type="match status" value="1"/>
</dbReference>
<keyword evidence="6 11" id="KW-0812">Transmembrane</keyword>
<evidence type="ECO:0000313" key="12">
    <source>
        <dbReference type="EMBL" id="KAL3078924.1"/>
    </source>
</evidence>
<accession>A0ABD2IFM2</accession>
<comment type="similarity">
    <text evidence="4 11">Belongs to the ERG2 family.</text>
</comment>
<sequence length="230" mass="25371">MALLFTRLIRNVILVIVFFNVVSYYLRWKSYNIAARDFKTASVNSASNNALSAVSKFQSELKRITKGQSVSSDSTWVPLSVGGLHLRLQIAYATLFEAVTLLAAPSPTVGRSGLHWANSTCTVLVGEVVRHSDAYSGLVKETFTSAQNFRHGQFESYVYEFKEGTHVVCYWRGFIPASGLSALVGAVASGDLLGAARLVFSYSKVTFENTAVFFVDTFNHLKNKAMKMEL</sequence>
<dbReference type="PANTHER" id="PTHR10868">
    <property type="entry name" value="SIGMA 1-TYPE OPIOID RECEPTOR-RELATED"/>
    <property type="match status" value="1"/>
</dbReference>
<name>A0ABD2IFM2_HETSC</name>
<gene>
    <name evidence="12" type="ORF">niasHS_014706</name>
</gene>
<evidence type="ECO:0000256" key="9">
    <source>
        <dbReference type="ARBA" id="ARBA00023136"/>
    </source>
</evidence>
<feature type="transmembrane region" description="Helical" evidence="11">
    <location>
        <begin position="6"/>
        <end position="26"/>
    </location>
</feature>
<dbReference type="InterPro" id="IPR006716">
    <property type="entry name" value="ERG2_sigma1_rcpt-like"/>
</dbReference>
<keyword evidence="9 11" id="KW-0472">Membrane</keyword>
<evidence type="ECO:0000256" key="8">
    <source>
        <dbReference type="ARBA" id="ARBA00022989"/>
    </source>
</evidence>
<reference evidence="12 13" key="1">
    <citation type="submission" date="2024-10" db="EMBL/GenBank/DDBJ databases">
        <authorList>
            <person name="Kim D."/>
        </authorList>
    </citation>
    <scope>NUCLEOTIDE SEQUENCE [LARGE SCALE GENOMIC DNA]</scope>
    <source>
        <strain evidence="12">Taebaek</strain>
    </source>
</reference>
<protein>
    <recommendedName>
        <fullName evidence="5">Sigma non-opioid intracellular receptor 1</fullName>
    </recommendedName>
    <alternativeName>
        <fullName evidence="10">Sigma 1-type opioid receptor</fullName>
    </alternativeName>
</protein>
<dbReference type="GO" id="GO:0005637">
    <property type="term" value="C:nuclear inner membrane"/>
    <property type="evidence" value="ECO:0007669"/>
    <property type="project" value="UniProtKB-SubCell"/>
</dbReference>
<evidence type="ECO:0000256" key="11">
    <source>
        <dbReference type="RuleBase" id="RU368083"/>
    </source>
</evidence>
<evidence type="ECO:0000256" key="4">
    <source>
        <dbReference type="ARBA" id="ARBA00007141"/>
    </source>
</evidence>
<organism evidence="12 13">
    <name type="scientific">Heterodera schachtii</name>
    <name type="common">Sugarbeet cyst nematode worm</name>
    <name type="synonym">Tylenchus schachtii</name>
    <dbReference type="NCBI Taxonomy" id="97005"/>
    <lineage>
        <taxon>Eukaryota</taxon>
        <taxon>Metazoa</taxon>
        <taxon>Ecdysozoa</taxon>
        <taxon>Nematoda</taxon>
        <taxon>Chromadorea</taxon>
        <taxon>Rhabditida</taxon>
        <taxon>Tylenchina</taxon>
        <taxon>Tylenchomorpha</taxon>
        <taxon>Tylenchoidea</taxon>
        <taxon>Heteroderidae</taxon>
        <taxon>Heteroderinae</taxon>
        <taxon>Heterodera</taxon>
    </lineage>
</organism>
<dbReference type="GO" id="GO:0005640">
    <property type="term" value="C:nuclear outer membrane"/>
    <property type="evidence" value="ECO:0007669"/>
    <property type="project" value="UniProtKB-SubCell"/>
</dbReference>
<evidence type="ECO:0000256" key="5">
    <source>
        <dbReference type="ARBA" id="ARBA00020208"/>
    </source>
</evidence>
<keyword evidence="7" id="KW-0256">Endoplasmic reticulum</keyword>
<dbReference type="Pfam" id="PF04622">
    <property type="entry name" value="ERG2_Sigma1R"/>
    <property type="match status" value="1"/>
</dbReference>
<dbReference type="Proteomes" id="UP001620645">
    <property type="component" value="Unassembled WGS sequence"/>
</dbReference>
<comment type="subcellular location">
    <subcellularLocation>
        <location evidence="2">Endoplasmic reticulum membrane</location>
    </subcellularLocation>
    <subcellularLocation>
        <location evidence="1">Nucleus inner membrane</location>
    </subcellularLocation>
    <subcellularLocation>
        <location evidence="3">Nucleus outer membrane</location>
    </subcellularLocation>
</comment>
<proteinExistence type="inferred from homology"/>
<comment type="caution">
    <text evidence="12">The sequence shown here is derived from an EMBL/GenBank/DDBJ whole genome shotgun (WGS) entry which is preliminary data.</text>
</comment>